<name>A0A8H7S4J5_9FUNG</name>
<gene>
    <name evidence="3" type="ORF">INT45_011225</name>
</gene>
<feature type="region of interest" description="Disordered" evidence="1">
    <location>
        <begin position="1"/>
        <end position="56"/>
    </location>
</feature>
<organism evidence="3 4">
    <name type="scientific">Circinella minor</name>
    <dbReference type="NCBI Taxonomy" id="1195481"/>
    <lineage>
        <taxon>Eukaryota</taxon>
        <taxon>Fungi</taxon>
        <taxon>Fungi incertae sedis</taxon>
        <taxon>Mucoromycota</taxon>
        <taxon>Mucoromycotina</taxon>
        <taxon>Mucoromycetes</taxon>
        <taxon>Mucorales</taxon>
        <taxon>Lichtheimiaceae</taxon>
        <taxon>Circinella</taxon>
    </lineage>
</organism>
<evidence type="ECO:0000313" key="3">
    <source>
        <dbReference type="EMBL" id="KAG2222737.1"/>
    </source>
</evidence>
<dbReference type="OrthoDB" id="2290789at2759"/>
<sequence length="716" mass="84432">MIVVDNNNVLTRNNNKNIQKNKRTHNDNDTDTFYNNNNKRQKKETNSRSNNRLQSARRCGLPQPGLSFELWECICHYLPPSQLVTLAQVSIGMAAIIRSLTLWKNMADHAQLGLPTTRGFRQTYYGVVVSMSQRLCERCFTKCKPSGYKASLPIHDKEINCTIYLCYSCRVHYYNNYPETYNPTFLTEQEQRYTPRHYLTISRYYGGRVGYLEELRKNQSMRETRNKNQQTRCDQRRELLVTELNKHHIWYEETSDPFTRYVNHGRPDFETTWQTLVQWHTIHQERETRTQLIKERLRRMNLDDYYLFGLEANQFVKSGDLPLNEVMEIIRVQAQAEQARKTRHQELMERLQTLHRLDDAGIEKMIQSKESQRFIVCGQHKVDQVIESIVQQLDQQQMIKERQETRHQTIMNLLQENREELDDVAWYCTKERLSEYAKLQWTDINRIISQIKRDARQKQQETKRKEALEQRLRGCGLDFYDNQYECQQYISQGHGSIDTIVSSLIEWDWILRETNVAGNVYYYYSYYGHVQYLSQAISEYISKRLMNLELGSPRHDPCTLSRPPMSLWDHIDRVAPEEWKKHAKACMVEGLLMDNEITETILNNPLTSRVEPRITNQMLITSMNRGAYTISTTQFIHNTTISFTPVTSSGSIMTTKTTQTSSSSLMNNTTESISLTAIPLFSVALHDILEGEENFNHFLDQSREDVMEQFYIMLLF</sequence>
<dbReference type="SUPFAM" id="SSF81383">
    <property type="entry name" value="F-box domain"/>
    <property type="match status" value="1"/>
</dbReference>
<comment type="caution">
    <text evidence="3">The sequence shown here is derived from an EMBL/GenBank/DDBJ whole genome shotgun (WGS) entry which is preliminary data.</text>
</comment>
<dbReference type="Proteomes" id="UP000646827">
    <property type="component" value="Unassembled WGS sequence"/>
</dbReference>
<feature type="compositionally biased region" description="Low complexity" evidence="1">
    <location>
        <begin position="1"/>
        <end position="18"/>
    </location>
</feature>
<accession>A0A8H7S4J5</accession>
<evidence type="ECO:0000313" key="4">
    <source>
        <dbReference type="Proteomes" id="UP000646827"/>
    </source>
</evidence>
<dbReference type="Pfam" id="PF00646">
    <property type="entry name" value="F-box"/>
    <property type="match status" value="1"/>
</dbReference>
<dbReference type="InterPro" id="IPR001810">
    <property type="entry name" value="F-box_dom"/>
</dbReference>
<protein>
    <recommendedName>
        <fullName evidence="2">F-box domain-containing protein</fullName>
    </recommendedName>
</protein>
<evidence type="ECO:0000256" key="1">
    <source>
        <dbReference type="SAM" id="MobiDB-lite"/>
    </source>
</evidence>
<evidence type="ECO:0000259" key="2">
    <source>
        <dbReference type="Pfam" id="PF00646"/>
    </source>
</evidence>
<reference evidence="3 4" key="1">
    <citation type="submission" date="2020-12" db="EMBL/GenBank/DDBJ databases">
        <title>Metabolic potential, ecology and presence of endohyphal bacteria is reflected in genomic diversity of Mucoromycotina.</title>
        <authorList>
            <person name="Muszewska A."/>
            <person name="Okrasinska A."/>
            <person name="Steczkiewicz K."/>
            <person name="Drgas O."/>
            <person name="Orlowska M."/>
            <person name="Perlinska-Lenart U."/>
            <person name="Aleksandrzak-Piekarczyk T."/>
            <person name="Szatraj K."/>
            <person name="Zielenkiewicz U."/>
            <person name="Pilsyk S."/>
            <person name="Malc E."/>
            <person name="Mieczkowski P."/>
            <person name="Kruszewska J.S."/>
            <person name="Biernat P."/>
            <person name="Pawlowska J."/>
        </authorList>
    </citation>
    <scope>NUCLEOTIDE SEQUENCE [LARGE SCALE GENOMIC DNA]</scope>
    <source>
        <strain evidence="3 4">CBS 142.35</strain>
    </source>
</reference>
<dbReference type="EMBL" id="JAEPRB010000076">
    <property type="protein sequence ID" value="KAG2222737.1"/>
    <property type="molecule type" value="Genomic_DNA"/>
</dbReference>
<feature type="domain" description="F-box" evidence="2">
    <location>
        <begin position="66"/>
        <end position="104"/>
    </location>
</feature>
<dbReference type="AlphaFoldDB" id="A0A8H7S4J5"/>
<dbReference type="InterPro" id="IPR036047">
    <property type="entry name" value="F-box-like_dom_sf"/>
</dbReference>
<proteinExistence type="predicted"/>
<keyword evidence="4" id="KW-1185">Reference proteome</keyword>